<evidence type="ECO:0000313" key="4">
    <source>
        <dbReference type="Proteomes" id="UP001501295"/>
    </source>
</evidence>
<dbReference type="Proteomes" id="UP001501295">
    <property type="component" value="Unassembled WGS sequence"/>
</dbReference>
<dbReference type="Pfam" id="PF13561">
    <property type="entry name" value="adh_short_C2"/>
    <property type="match status" value="1"/>
</dbReference>
<dbReference type="InterPro" id="IPR002347">
    <property type="entry name" value="SDR_fam"/>
</dbReference>
<dbReference type="PRINTS" id="PR00081">
    <property type="entry name" value="GDHRDH"/>
</dbReference>
<dbReference type="NCBIfam" id="NF009389">
    <property type="entry name" value="PRK12748.1"/>
    <property type="match status" value="1"/>
</dbReference>
<organism evidence="3 4">
    <name type="scientific">Frondihabitans cladoniiphilus</name>
    <dbReference type="NCBI Taxonomy" id="715785"/>
    <lineage>
        <taxon>Bacteria</taxon>
        <taxon>Bacillati</taxon>
        <taxon>Actinomycetota</taxon>
        <taxon>Actinomycetes</taxon>
        <taxon>Micrococcales</taxon>
        <taxon>Microbacteriaceae</taxon>
        <taxon>Frondihabitans</taxon>
    </lineage>
</organism>
<evidence type="ECO:0000256" key="1">
    <source>
        <dbReference type="ARBA" id="ARBA00006484"/>
    </source>
</evidence>
<dbReference type="PROSITE" id="PS00061">
    <property type="entry name" value="ADH_SHORT"/>
    <property type="match status" value="1"/>
</dbReference>
<accession>A0ABP8VQ16</accession>
<sequence length="282" mass="29550">MHADDVLPLSDPPAPDLPLGGRVAVVTGVGRRRGIGFAIASRLLGMGASVLVQHWAPHDEAQPWGSDPIEEVVAALRESAVAGARVEETSVDFAAAEGASHLIARGVAAFGHLDVLVCNHALSGDDGDLASMTAERLDHHWQVNTRSTLLATRDFAAQHDGRPGGRVIWMTSGQTQGPMPSEIAYATSKAALAGVTPSVAAWLAPQGILLNTVNPGPVNTGYLDLVGGDRPSDVVESLVARFPGGRFGEPDDPARLIAWLVSDEGRWMVGQVLSTEGGFRRG</sequence>
<dbReference type="InterPro" id="IPR020904">
    <property type="entry name" value="Sc_DH/Rdtase_CS"/>
</dbReference>
<evidence type="ECO:0000256" key="2">
    <source>
        <dbReference type="ARBA" id="ARBA00023002"/>
    </source>
</evidence>
<reference evidence="4" key="1">
    <citation type="journal article" date="2019" name="Int. J. Syst. Evol. Microbiol.">
        <title>The Global Catalogue of Microorganisms (GCM) 10K type strain sequencing project: providing services to taxonomists for standard genome sequencing and annotation.</title>
        <authorList>
            <consortium name="The Broad Institute Genomics Platform"/>
            <consortium name="The Broad Institute Genome Sequencing Center for Infectious Disease"/>
            <person name="Wu L."/>
            <person name="Ma J."/>
        </authorList>
    </citation>
    <scope>NUCLEOTIDE SEQUENCE [LARGE SCALE GENOMIC DNA]</scope>
    <source>
        <strain evidence="4">JCM 18956</strain>
    </source>
</reference>
<comment type="caution">
    <text evidence="3">The sequence shown here is derived from an EMBL/GenBank/DDBJ whole genome shotgun (WGS) entry which is preliminary data.</text>
</comment>
<protein>
    <submittedName>
        <fullName evidence="3">SDR family oxidoreductase</fullName>
    </submittedName>
</protein>
<dbReference type="PANTHER" id="PTHR48107">
    <property type="entry name" value="NADPH-DEPENDENT ALDEHYDE REDUCTASE-LIKE PROTEIN, CHLOROPLASTIC-RELATED"/>
    <property type="match status" value="1"/>
</dbReference>
<keyword evidence="2" id="KW-0560">Oxidoreductase</keyword>
<proteinExistence type="inferred from homology"/>
<dbReference type="EMBL" id="BAABLM010000001">
    <property type="protein sequence ID" value="GAA4667670.1"/>
    <property type="molecule type" value="Genomic_DNA"/>
</dbReference>
<dbReference type="PANTHER" id="PTHR48107:SF7">
    <property type="entry name" value="RE15974P"/>
    <property type="match status" value="1"/>
</dbReference>
<comment type="similarity">
    <text evidence="1">Belongs to the short-chain dehydrogenases/reductases (SDR) family.</text>
</comment>
<dbReference type="InterPro" id="IPR036291">
    <property type="entry name" value="NAD(P)-bd_dom_sf"/>
</dbReference>
<dbReference type="RefSeq" id="WP_345373338.1">
    <property type="nucleotide sequence ID" value="NZ_BAABLM010000001.1"/>
</dbReference>
<dbReference type="SUPFAM" id="SSF51735">
    <property type="entry name" value="NAD(P)-binding Rossmann-fold domains"/>
    <property type="match status" value="1"/>
</dbReference>
<dbReference type="Gene3D" id="3.40.50.720">
    <property type="entry name" value="NAD(P)-binding Rossmann-like Domain"/>
    <property type="match status" value="1"/>
</dbReference>
<keyword evidence="4" id="KW-1185">Reference proteome</keyword>
<name>A0ABP8VQ16_9MICO</name>
<evidence type="ECO:0000313" key="3">
    <source>
        <dbReference type="EMBL" id="GAA4667670.1"/>
    </source>
</evidence>
<gene>
    <name evidence="3" type="ORF">GCM10025780_07440</name>
</gene>